<gene>
    <name evidence="3" type="ORF">EG327_005180</name>
</gene>
<evidence type="ECO:0000313" key="3">
    <source>
        <dbReference type="EMBL" id="KAE9993409.1"/>
    </source>
</evidence>
<feature type="coiled-coil region" evidence="1">
    <location>
        <begin position="335"/>
        <end position="362"/>
    </location>
</feature>
<feature type="compositionally biased region" description="Basic and acidic residues" evidence="2">
    <location>
        <begin position="17"/>
        <end position="29"/>
    </location>
</feature>
<evidence type="ECO:0000256" key="1">
    <source>
        <dbReference type="SAM" id="Coils"/>
    </source>
</evidence>
<feature type="region of interest" description="Disordered" evidence="2">
    <location>
        <begin position="1"/>
        <end position="107"/>
    </location>
</feature>
<evidence type="ECO:0000256" key="2">
    <source>
        <dbReference type="SAM" id="MobiDB-lite"/>
    </source>
</evidence>
<feature type="compositionally biased region" description="Low complexity" evidence="2">
    <location>
        <begin position="78"/>
        <end position="99"/>
    </location>
</feature>
<accession>A0A8H3VV80</accession>
<keyword evidence="1" id="KW-0175">Coiled coil</keyword>
<dbReference type="EMBL" id="WNWR01000030">
    <property type="protein sequence ID" value="KAE9993409.1"/>
    <property type="molecule type" value="Genomic_DNA"/>
</dbReference>
<sequence length="375" mass="41778">MEKNPLPIPPPKKTKSKEKPADTEKRVAETVKGLPSIILVSERDEDEDEDEDGDGDGDGDIGETNGEARESCAFAEMSPTPTTTTTRTPHSHPTPSSHPLSQIPPEPTTHTLLLELKSHLTLISEKIDTLACESTRTRLALCLEKLETLQTMLARSDGESRVFRAGEVERCGGLLMGEVEGRMLRRVAGGGDVEERGKEGAIPEAEQIGRITSTAIITTAEEKVAEQYPRDHQEENRNLITILTPSLKTAKSDLHTAKKARQAHEEQVQEVARQTRLARGTRIAHESALRELDRLSHPERYRQRHRIEAYTQRLAGLRGEEADYEAWGREHGVSVEEERGREERARGECAVLEEKLEELRARGLIDWVGEGLTCS</sequence>
<dbReference type="AlphaFoldDB" id="A0A8H3VV80"/>
<protein>
    <submittedName>
        <fullName evidence="3">Uncharacterized protein</fullName>
    </submittedName>
</protein>
<proteinExistence type="predicted"/>
<feature type="coiled-coil region" evidence="1">
    <location>
        <begin position="247"/>
        <end position="274"/>
    </location>
</feature>
<reference evidence="3 4" key="1">
    <citation type="submission" date="2019-07" db="EMBL/GenBank/DDBJ databases">
        <title>Venturia inaequalis Genome Resource.</title>
        <authorList>
            <person name="Lichtner F.J."/>
        </authorList>
    </citation>
    <scope>NUCLEOTIDE SEQUENCE [LARGE SCALE GENOMIC DNA]</scope>
    <source>
        <strain evidence="3 4">DMI_063113</strain>
    </source>
</reference>
<keyword evidence="4" id="KW-1185">Reference proteome</keyword>
<comment type="caution">
    <text evidence="3">The sequence shown here is derived from an EMBL/GenBank/DDBJ whole genome shotgun (WGS) entry which is preliminary data.</text>
</comment>
<dbReference type="Proteomes" id="UP000490939">
    <property type="component" value="Unassembled WGS sequence"/>
</dbReference>
<feature type="compositionally biased region" description="Pro residues" evidence="2">
    <location>
        <begin position="1"/>
        <end position="11"/>
    </location>
</feature>
<name>A0A8H3VV80_VENIN</name>
<organism evidence="3 4">
    <name type="scientific">Venturia inaequalis</name>
    <name type="common">Apple scab fungus</name>
    <dbReference type="NCBI Taxonomy" id="5025"/>
    <lineage>
        <taxon>Eukaryota</taxon>
        <taxon>Fungi</taxon>
        <taxon>Dikarya</taxon>
        <taxon>Ascomycota</taxon>
        <taxon>Pezizomycotina</taxon>
        <taxon>Dothideomycetes</taxon>
        <taxon>Pleosporomycetidae</taxon>
        <taxon>Venturiales</taxon>
        <taxon>Venturiaceae</taxon>
        <taxon>Venturia</taxon>
    </lineage>
</organism>
<feature type="compositionally biased region" description="Acidic residues" evidence="2">
    <location>
        <begin position="43"/>
        <end position="61"/>
    </location>
</feature>
<evidence type="ECO:0000313" key="4">
    <source>
        <dbReference type="Proteomes" id="UP000490939"/>
    </source>
</evidence>